<evidence type="ECO:0000313" key="1">
    <source>
        <dbReference type="EMBL" id="KZM69617.1"/>
    </source>
</evidence>
<organism evidence="1 2">
    <name type="scientific">Nocardia terpenica</name>
    <dbReference type="NCBI Taxonomy" id="455432"/>
    <lineage>
        <taxon>Bacteria</taxon>
        <taxon>Bacillati</taxon>
        <taxon>Actinomycetota</taxon>
        <taxon>Actinomycetes</taxon>
        <taxon>Mycobacteriales</taxon>
        <taxon>Nocardiaceae</taxon>
        <taxon>Nocardia</taxon>
    </lineage>
</organism>
<dbReference type="AlphaFoldDB" id="A0A164IP32"/>
<dbReference type="Proteomes" id="UP000076512">
    <property type="component" value="Unassembled WGS sequence"/>
</dbReference>
<reference evidence="1 2" key="1">
    <citation type="submission" date="2016-04" db="EMBL/GenBank/DDBJ databases">
        <authorList>
            <person name="Evans L.H."/>
            <person name="Alamgir A."/>
            <person name="Owens N."/>
            <person name="Weber N.D."/>
            <person name="Virtaneva K."/>
            <person name="Barbian K."/>
            <person name="Babar A."/>
            <person name="Rosenke K."/>
        </authorList>
    </citation>
    <scope>NUCLEOTIDE SEQUENCE [LARGE SCALE GENOMIC DNA]</scope>
    <source>
        <strain evidence="1 2">IFM 0406</strain>
    </source>
</reference>
<protein>
    <submittedName>
        <fullName evidence="1">Uncharacterized protein</fullName>
    </submittedName>
</protein>
<comment type="caution">
    <text evidence="1">The sequence shown here is derived from an EMBL/GenBank/DDBJ whole genome shotgun (WGS) entry which is preliminary data.</text>
</comment>
<sequence>MAEYRTREQVEQYLARIFNPDRRFHLYPFETGWLVQPILTPEQTTAGQAVGLTNLVIDSETGVVTEYPSWSSTMIADDHREAKQTGRPPTGRQVYPPQARLSIQRTREDSETIDYDVRIRSQTEPPGENTEYRLTINKSTLTYQPTAHMAANVVSWAEMHSSQDGTWPDEGTWEE</sequence>
<keyword evidence="2" id="KW-1185">Reference proteome</keyword>
<dbReference type="EMBL" id="LWGR01000019">
    <property type="protein sequence ID" value="KZM69617.1"/>
    <property type="molecule type" value="Genomic_DNA"/>
</dbReference>
<gene>
    <name evidence="1" type="ORF">AWN90_07500</name>
</gene>
<name>A0A164IP32_9NOCA</name>
<evidence type="ECO:0000313" key="2">
    <source>
        <dbReference type="Proteomes" id="UP000076512"/>
    </source>
</evidence>
<proteinExistence type="predicted"/>
<accession>A0A164IP32</accession>